<feature type="transmembrane region" description="Helical" evidence="3">
    <location>
        <begin position="4251"/>
        <end position="4271"/>
    </location>
</feature>
<dbReference type="OrthoDB" id="428159at2759"/>
<proteinExistence type="inferred from homology"/>
<accession>A0A9D5DI90</accession>
<dbReference type="Proteomes" id="UP001067231">
    <property type="component" value="Unassembled WGS sequence"/>
</dbReference>
<feature type="region of interest" description="Disordered" evidence="2">
    <location>
        <begin position="4131"/>
        <end position="4185"/>
    </location>
</feature>
<organism evidence="4">
    <name type="scientific">Cryptosporidium canis</name>
    <dbReference type="NCBI Taxonomy" id="195482"/>
    <lineage>
        <taxon>Eukaryota</taxon>
        <taxon>Sar</taxon>
        <taxon>Alveolata</taxon>
        <taxon>Apicomplexa</taxon>
        <taxon>Conoidasida</taxon>
        <taxon>Coccidia</taxon>
        <taxon>Eucoccidiorida</taxon>
        <taxon>Eimeriorina</taxon>
        <taxon>Cryptosporidiidae</taxon>
        <taxon>Cryptosporidium</taxon>
    </lineage>
</organism>
<feature type="compositionally biased region" description="Acidic residues" evidence="2">
    <location>
        <begin position="3457"/>
        <end position="3469"/>
    </location>
</feature>
<feature type="transmembrane region" description="Helical" evidence="3">
    <location>
        <begin position="4349"/>
        <end position="4378"/>
    </location>
</feature>
<comment type="similarity">
    <text evidence="1">Belongs to the VPS13 family.</text>
</comment>
<dbReference type="GO" id="GO:0006623">
    <property type="term" value="P:protein targeting to vacuole"/>
    <property type="evidence" value="ECO:0007669"/>
    <property type="project" value="TreeGrafter"/>
</dbReference>
<name>A0A9D5DI90_9CRYT</name>
<evidence type="ECO:0000256" key="1">
    <source>
        <dbReference type="ARBA" id="ARBA00006545"/>
    </source>
</evidence>
<feature type="region of interest" description="Disordered" evidence="2">
    <location>
        <begin position="3368"/>
        <end position="3497"/>
    </location>
</feature>
<feature type="compositionally biased region" description="Basic and acidic residues" evidence="2">
    <location>
        <begin position="4131"/>
        <end position="4146"/>
    </location>
</feature>
<dbReference type="PANTHER" id="PTHR16166:SF93">
    <property type="entry name" value="INTERMEMBRANE LIPID TRANSFER PROTEIN VPS13"/>
    <property type="match status" value="1"/>
</dbReference>
<keyword evidence="3" id="KW-0812">Transmembrane</keyword>
<gene>
    <name evidence="4" type="ORF">OJ253_3040</name>
</gene>
<evidence type="ECO:0000256" key="2">
    <source>
        <dbReference type="SAM" id="MobiDB-lite"/>
    </source>
</evidence>
<evidence type="ECO:0000256" key="3">
    <source>
        <dbReference type="SAM" id="Phobius"/>
    </source>
</evidence>
<feature type="compositionally biased region" description="Basic and acidic residues" evidence="2">
    <location>
        <begin position="3378"/>
        <end position="3389"/>
    </location>
</feature>
<comment type="caution">
    <text evidence="4">The sequence shown here is derived from an EMBL/GenBank/DDBJ whole genome shotgun (WGS) entry which is preliminary data.</text>
</comment>
<feature type="compositionally biased region" description="Polar residues" evidence="2">
    <location>
        <begin position="1721"/>
        <end position="1733"/>
    </location>
</feature>
<feature type="transmembrane region" description="Helical" evidence="3">
    <location>
        <begin position="4278"/>
        <end position="4297"/>
    </location>
</feature>
<keyword evidence="3" id="KW-0472">Membrane</keyword>
<dbReference type="PANTHER" id="PTHR16166">
    <property type="entry name" value="VACUOLAR PROTEIN SORTING-ASSOCIATED PROTEIN VPS13"/>
    <property type="match status" value="1"/>
</dbReference>
<protein>
    <submittedName>
        <fullName evidence="4">Chorein/VPS13 like protein</fullName>
    </submittedName>
</protein>
<evidence type="ECO:0000313" key="4">
    <source>
        <dbReference type="EMBL" id="KAJ1605702.1"/>
    </source>
</evidence>
<dbReference type="GO" id="GO:0045053">
    <property type="term" value="P:protein retention in Golgi apparatus"/>
    <property type="evidence" value="ECO:0007669"/>
    <property type="project" value="TreeGrafter"/>
</dbReference>
<feature type="region of interest" description="Disordered" evidence="2">
    <location>
        <begin position="3641"/>
        <end position="3668"/>
    </location>
</feature>
<dbReference type="InterPro" id="IPR026847">
    <property type="entry name" value="VPS13"/>
</dbReference>
<feature type="region of interest" description="Disordered" evidence="2">
    <location>
        <begin position="2239"/>
        <end position="2268"/>
    </location>
</feature>
<dbReference type="EMBL" id="JAPCXC010000091">
    <property type="protein sequence ID" value="KAJ1605702.1"/>
    <property type="molecule type" value="Genomic_DNA"/>
</dbReference>
<feature type="region of interest" description="Disordered" evidence="2">
    <location>
        <begin position="1486"/>
        <end position="1510"/>
    </location>
</feature>
<feature type="region of interest" description="Disordered" evidence="2">
    <location>
        <begin position="1710"/>
        <end position="1733"/>
    </location>
</feature>
<feature type="region of interest" description="Disordered" evidence="2">
    <location>
        <begin position="213"/>
        <end position="246"/>
    </location>
</feature>
<keyword evidence="3" id="KW-1133">Transmembrane helix</keyword>
<feature type="transmembrane region" description="Helical" evidence="3">
    <location>
        <begin position="4317"/>
        <end position="4337"/>
    </location>
</feature>
<feature type="compositionally biased region" description="Basic residues" evidence="2">
    <location>
        <begin position="2247"/>
        <end position="2261"/>
    </location>
</feature>
<feature type="compositionally biased region" description="Low complexity" evidence="2">
    <location>
        <begin position="213"/>
        <end position="244"/>
    </location>
</feature>
<feature type="region of interest" description="Disordered" evidence="2">
    <location>
        <begin position="3886"/>
        <end position="3906"/>
    </location>
</feature>
<sequence length="4857" mass="544772">MFKYCSKITERVLYSTIKNVMSQIFTNFEQEQLSISLLGGSLEIRDLNIRKEIFEDLSFPIVLSDGIVGRVNIDIVWRKIFTQEFVKITLDDVFLIFNTTDMKRWDVEMFEKSWKRVKANLLKQDEFITFLKSSVASNFLRQIGHFFISKIQFEIKNINFRIENLLSQYMKRFVIGLSIDTIYSRNCNEYWIPEYRSGDSILGRNSSSAGGASAVSAESGCEESAGPHEASGSHGHSHSHSGPGFKLDDGDYATVGSIVDKAFVGGGGDSVDDQKEQDLILERVLRHSLDRANGGKISSGTHNFWSKLKNTPLRWVWSKNMHQNADSPESLSRQEQRLADGEAGWAGGSWTSTDMIFPYPNGAGISREIVDSYIAAKETREIERYTKDRLVQTDILEKHEIFLKSFVIENFSVYVDEISLSDRARHSSWTCLRGQEPPISERIQFLKCVSAKEADLHNFIIYPHKIELRARLVPCVIKYDENIYASALNDRFYILSQDKDNMVIPLISSYLIFDNLSIDITERQLKLLLDFMDYSVFLYGDFSAGSCPKDFENFPGEEPCIRYRLAWFEFLTGERDRNNPEICGIEESYNAYSLIKLRNDVYKCLNYSIYHSVKSVLSFDLDRGDGKLLDLPVFVIKETTGRGSDGFSSKNNPVPISETDKISHHLAQYIVSKVVIGQNDHYSLSLNMNEYSQAVGTNGRGESREGEIPLSEEERRLVGENELLERIKAKTRSLLSQGELPFEVLTFDLNSYLRSDKDEANKRSFHTSPFTLIFNSQNLTVNYSVSMGSQGSLARSRKSLRFNCLDLYFQYKLFTESKKSEITVAAENCYMVVHDDREVGVSSSSSSNCLLRIGPNIQSSRSSEKTAFNMVTIHPILHRSSIYTGTSICNRRPYRMLSGGQGDAGMHEPCERIGGFWLTFRLNKNPFRTTPKVSIHGKTYGEISVVGSYDVFERFLDPIVNHLSPKQRNDYLTKANKNFVKVIKKGQKLMTEFLNNGGGLSNFSDLACPNYVYLNIDAKAKQLLFFPILSKDQPQQDLPEGSHQGNPDLVGEGGLAGCSTVKANISRFSDIMEYKLRRHSASSSMYCIDCGEMLIETWERDSSKRNDNSGDKVFIDDIKISFSNISLSFMKQVRLVDLYICRDLEIETNVGTGIDIEKDEGQDAVRNILKPQSWTFSVSKYRSSSVKAESGLRQFLVSLEFSLRLAEDTSVEISTTDLDLHNIAEITNYFASFYSQYNFINYSQVLVSNIDRAEPGGGETVFGGPGGRVDSVSSMESVESIIAHSISKTENVEFFKNIEFVCTIPETRIVIKSDRLYRERLGMAIKDLPVVKLNVSSIRLLILEGNKATSGVYVSIADVCLSGGILNRSSRLLVPLFCPISDTFCSLSIRFSDLSNIDRYKDFTGILLNNSNMDIQINNPRFIVYWDLYGIILNWIITFYFKSIAVHLDRKIDISNIKPILNVKMDVAGTSSLDDLATDSIRGLSGPVQDEHEVSGQSGRVYEGEGGEETGRRSRECVASPVIQFLSIVNLRIQFRNAIAILPCTLSDPIQVVVTETEVSSSFSSASSAVSSNSGRAQSNPGTGLLSVSGASAASFFKVDILKSLLAVLSCDLTYTFCGESVFEIETRRGSQSRLKSNVMKSTFELFKGRIQFGRSLTPRYMVEALGRISRSHNAGGRHGNTGGSIGVTKLGSSVASDFANAVHRRDEHRSVLGGTGNGGSIVTTSSSANQSSVGGGFQKLGGEASISSLIKSLLIPGTEQAWQSLLEIENLVNSYQWQFNFDLGSGSENKIVSSLRFKFDFINNQLEMRSEVGDVVMLYGFLETVEIKVNANDLLQLINVVDMYYTRIQSNLFVDLSNQSGQPGGGMDSPDVLQDIQSDYGSSRYNTGYVGYQTASSASAGSSSMMNSMIYLFPSIFHSTVISYSKFISQFRLEGLKIHYIPTNLTSNKDGVLIDVAETQLGLYVNNEAPNTDFLGRIFPFMSGFGDGSKRLMEEFEIRDKLLLIPRFSVSSIPTLPIMPKSKDIFFGFIMEFKRISVSIFNNQLMFYDNILEPFDVSLQSVCKGSNVDTQKISKEKVNPTLDMEITWINLTLTPEYVKYWLNCLDNFNEVYSGYYLKLGSTNKLISRRIFPYNRGLGALSQERRGRIGDGGEEGFRGFSARPLSGEWDDHMFNLNNAVGNRQVTGGLVGSCASSNFILYNDTGQTLAVLIPMFLDDSRSSRAGGLLDKRNSEIIHTGGAEESGRCNRRRGNSNLTRRRSEKQGPDRSIRESIFEKLLVRKKSVLDTGNLYSQDSEMSNISNVSKASYSLYYVWRYLKPNSNISFSRDEYGNSYPIVVRIRILNDVFDLSNITMDKVKMEVVYLSLSERDQVKIPLLIKTDIMDNHSFLISISSRVFISNNTSNIIRLLPSPKNVEEFVKCNFFIPPTSSKPILVSKYNNKFYEAISRKYIDNNYILSVLDDETNRENDSTDYINLLVLSNLFSKNIKPDFCTLYLNPSTYTCMPMAVINNVWLESVSRRRDGEVSIRISKDGEEGCVGGVLGRLTGEYLDVYADLEASSQNIMQSRCYKRLFTVSVASKKKSLFSSSTIQLVKRLQSRVAAPEETESGPDPCGVVSLCSSVCEYSQRNSRGSSGSFMFVVKLEIPIVIKNDLLIPLQLSFNKDRERHNRVNSSIEQMANEREEVFNHEGSSNSGSMAGRLAGSQEKTGSILQVEPPGVPPDEGEDGGISELTERVIYLNDSSRSNIHLKSNERILLESLPSCLSLSILDVSFEKFFGFYKSSQIQINYSSTSKELSKEVLVPLKFSNGYKLLPNNELARINGASAVIANGFLPSSTYVNVVFESNRTGYVSKDFIPRQKQDLNYYMESTPDLDIRGLAKTSQEPQTGSVLDVSTPWNGYYCKAHNTCKVRLNVYAPFWINNRQHIPIYILQKSQIFSRFRLGSNEFRILPTNNGKSDLGVALNPELSRKCHSPFVHIGRANIVGTITVPSKRFSQIGHSGGGGGGGHGQSWSSQHLSIRDLMSASNLGLKLGYCVTTINNFSKSSNFMINIYNKYIIVNYHNLPIWVRESNKFGNWTYIPPNISIPFHPLDSKDVSVIEVTFLDPKIIEEYERRYSLNLSSIPYKTLPLSIDNLYDIQVRLVSSLNNIPFPGQSECDGIPKEIGNLHFTYILSSISIYSINSSTSYQINIYPSQIPDFSIVNETPCSIFIRQLNTSCWNHFSPVTDSNYALLDPFGDHILELIVGVSLNNLEVTRASKRGNQTLHRRDHIHLGGHHNKSNPHRHSILFTEFSSIPLYLYTDQIINVWYKSKNNLNLNKVLTHSRIFIPEYNNMLYIVMLIENGTRVINISFDSTLYRRRRNEIRAMNQSSQVSKTIRPDPSCHHLGTDFEDPVPDLGLQKGQICPPDPEDSASGGNVDHAQPLGHSGKSIFKSLGNRLKSQRRHKSRDGHSSLFDYDDEDEADEQDDERGGAEVGHVSSRANDAETGPEFKSLPSLDAREAEIGAEYALNKITAVSSFETELSQFSNSNLSRVSSGQNLFLLVDRIRPETRICFELNIRCDGFGVSFLSNINKEITYMSFQKISFKLENSKLNLDQFHMRFRIMEFQLDNHITSSAENTIIRKATPNEFLRLSKISVRNRGNRKSGASPPGPGQSGESAVNDSDDEVNGMEDDSYYGVESLLSVGVAALGDVIKKKSEIIRIHNKLLEYMTTGTHEELSLTTRERRIKGILCMESFLDVQFSLVVDNTNNISDKYGSNGVIEIPYLYFWMYPLSIHLDIDTLREMVSILDLLINRILSPTEELDNTKSPSLQSLPLVENLKKVSRYVYIQVLLMNPIQILCSTSKSTWSVSTGQSEHLTDYYNIMNNISKMGENEVIIRELVPPLEGGPTATGSQTGQGPDPGSGLNLKSLLNFKIMSNFGNHYLNFNNELAVNHASILERANAAKPGGPPQNPGDERGIIHMDQQKIIGIQTQQNRVSVVVTEKEDGSGAVGSRVDGEIEESGVGKGPIQNNLTVNKTGTEFLLNILQWLSSMPFSNVPIEFKGVINESMFLDSEKCLVQIGDLYRQQIFSHIGKIIGSIDLIGNPIDIYILLKEGLLASKYHFDLYKRATKLKEKIQENIQRKRIMRNEARAGKRSEERELQETGGGSEPRLSIEMAESSSSGGSLVERVAQETDDSSSEMSYQVEKEQLDEQYQYILDFCYDLDESHAAKTYDEEVESFLEENKSLVLRSNAELMTKLVFFSIKEIMVGLHILVGTGIAVASQVVVRVSSAVLHLFEVTYLLDQECLMSIWYGTPLFMNRYLADNPNNLIEGLVTGSLRSLLILMSIIINFWQVPRKMYKQMGVGGVFLGLFLAILRIIPAGFAALLTLFYGISSGVVQSLRTKIPVRHIRTVRVICSGSPILPYNPHHSIATMLINSLKLVADVKESNVVSFISFKSQGGSGSSSLDSNIDGIILNEKRSVANSGIEKKFLIYKLLENKDDSNLHYYNGIIIFKESISLLKSGKLVWMIPLMNISRINLYMVVSNASGRSEENNALLNRKRIKGIFYNRDKAKNRMASTGLDNLIDIESHFLGINRCEPRQDENTEDGCGINMVGKGAAWVSKANSGLPGGGSGALSSRTFEFHLFVKPWSYQDDLSENGKSQYSKYYSHSERKRGNGAPGCSRMLNNGGNTGHWGCGISTNNSSCRGKRKGGWFPLTNRIMFKVHKWKIQRMTNKGINLFSDKKFMKQQLLPKKVENVQISNRFTIDEKTLSNLKTNNRVLNEVIIPVEENRTMTKFDLSNNSFISIPSIPTSSLSSFMMGQESSSSLSKNEPFQLSTCKQFSEKITFTVEDKDDAIKIFSVLSRYINSE</sequence>
<reference evidence="4" key="1">
    <citation type="submission" date="2022-10" db="EMBL/GenBank/DDBJ databases">
        <title>Adaptive evolution leads to modifications in subtelomeric GC content in a zoonotic Cryptosporidium species.</title>
        <authorList>
            <person name="Li J."/>
            <person name="Feng Y."/>
            <person name="Xiao L."/>
        </authorList>
    </citation>
    <scope>NUCLEOTIDE SEQUENCE</scope>
    <source>
        <strain evidence="4">33844</strain>
    </source>
</reference>